<organism evidence="1 2">
    <name type="scientific">Rhabditophanes sp. KR3021</name>
    <dbReference type="NCBI Taxonomy" id="114890"/>
    <lineage>
        <taxon>Eukaryota</taxon>
        <taxon>Metazoa</taxon>
        <taxon>Ecdysozoa</taxon>
        <taxon>Nematoda</taxon>
        <taxon>Chromadorea</taxon>
        <taxon>Rhabditida</taxon>
        <taxon>Tylenchina</taxon>
        <taxon>Panagrolaimomorpha</taxon>
        <taxon>Strongyloidoidea</taxon>
        <taxon>Alloionematidae</taxon>
        <taxon>Rhabditophanes</taxon>
    </lineage>
</organism>
<evidence type="ECO:0000313" key="1">
    <source>
        <dbReference type="Proteomes" id="UP000095286"/>
    </source>
</evidence>
<proteinExistence type="predicted"/>
<sequence>MSSAVSEVRAAAAEFVTFLNKSVTPFHAVSECKVLLEAAGFKELKETEAWKLANFGKYYVTKNRSAIMAFAIGGNYKPGNVY</sequence>
<name>A0AC35TYV5_9BILA</name>
<protein>
    <submittedName>
        <fullName evidence="2">SAM_MT_ERG6_SMT domain-containing protein</fullName>
    </submittedName>
</protein>
<reference evidence="2" key="1">
    <citation type="submission" date="2016-11" db="UniProtKB">
        <authorList>
            <consortium name="WormBaseParasite"/>
        </authorList>
    </citation>
    <scope>IDENTIFICATION</scope>
    <source>
        <strain evidence="2">KR3021</strain>
    </source>
</reference>
<accession>A0AC35TYV5</accession>
<dbReference type="WBParaSite" id="RSKR_0000561900.1">
    <property type="protein sequence ID" value="RSKR_0000561900.1"/>
    <property type="gene ID" value="RSKR_0000561900"/>
</dbReference>
<dbReference type="Proteomes" id="UP000095286">
    <property type="component" value="Unplaced"/>
</dbReference>
<evidence type="ECO:0000313" key="2">
    <source>
        <dbReference type="WBParaSite" id="RSKR_0000561900.1"/>
    </source>
</evidence>